<evidence type="ECO:0000313" key="2">
    <source>
        <dbReference type="EMBL" id="KAH7263815.1"/>
    </source>
</evidence>
<feature type="signal peptide" evidence="1">
    <location>
        <begin position="1"/>
        <end position="19"/>
    </location>
</feature>
<keyword evidence="1" id="KW-0732">Signal</keyword>
<dbReference type="EMBL" id="JAGPXF010000001">
    <property type="protein sequence ID" value="KAH7263815.1"/>
    <property type="molecule type" value="Genomic_DNA"/>
</dbReference>
<reference evidence="2" key="1">
    <citation type="journal article" date="2021" name="Nat. Commun.">
        <title>Genetic determinants of endophytism in the Arabidopsis root mycobiome.</title>
        <authorList>
            <person name="Mesny F."/>
            <person name="Miyauchi S."/>
            <person name="Thiergart T."/>
            <person name="Pickel B."/>
            <person name="Atanasova L."/>
            <person name="Karlsson M."/>
            <person name="Huettel B."/>
            <person name="Barry K.W."/>
            <person name="Haridas S."/>
            <person name="Chen C."/>
            <person name="Bauer D."/>
            <person name="Andreopoulos W."/>
            <person name="Pangilinan J."/>
            <person name="LaButti K."/>
            <person name="Riley R."/>
            <person name="Lipzen A."/>
            <person name="Clum A."/>
            <person name="Drula E."/>
            <person name="Henrissat B."/>
            <person name="Kohler A."/>
            <person name="Grigoriev I.V."/>
            <person name="Martin F.M."/>
            <person name="Hacquard S."/>
        </authorList>
    </citation>
    <scope>NUCLEOTIDE SEQUENCE</scope>
    <source>
        <strain evidence="2">MPI-SDFR-AT-0068</strain>
    </source>
</reference>
<evidence type="ECO:0000256" key="1">
    <source>
        <dbReference type="SAM" id="SignalP"/>
    </source>
</evidence>
<evidence type="ECO:0008006" key="4">
    <source>
        <dbReference type="Google" id="ProtNLM"/>
    </source>
</evidence>
<dbReference type="AlphaFoldDB" id="A0A8K0SBT0"/>
<evidence type="ECO:0000313" key="3">
    <source>
        <dbReference type="Proteomes" id="UP000813427"/>
    </source>
</evidence>
<name>A0A8K0SBT0_9HYPO</name>
<comment type="caution">
    <text evidence="2">The sequence shown here is derived from an EMBL/GenBank/DDBJ whole genome shotgun (WGS) entry which is preliminary data.</text>
</comment>
<organism evidence="2 3">
    <name type="scientific">Fusarium tricinctum</name>
    <dbReference type="NCBI Taxonomy" id="61284"/>
    <lineage>
        <taxon>Eukaryota</taxon>
        <taxon>Fungi</taxon>
        <taxon>Dikarya</taxon>
        <taxon>Ascomycota</taxon>
        <taxon>Pezizomycotina</taxon>
        <taxon>Sordariomycetes</taxon>
        <taxon>Hypocreomycetidae</taxon>
        <taxon>Hypocreales</taxon>
        <taxon>Nectriaceae</taxon>
        <taxon>Fusarium</taxon>
        <taxon>Fusarium tricinctum species complex</taxon>
    </lineage>
</organism>
<dbReference type="Proteomes" id="UP000813427">
    <property type="component" value="Unassembled WGS sequence"/>
</dbReference>
<feature type="chain" id="PRO_5035426597" description="Cytochrome oxidase subunit I" evidence="1">
    <location>
        <begin position="20"/>
        <end position="181"/>
    </location>
</feature>
<protein>
    <recommendedName>
        <fullName evidence="4">Cytochrome oxidase subunit I</fullName>
    </recommendedName>
</protein>
<proteinExistence type="predicted"/>
<dbReference type="OrthoDB" id="5230873at2759"/>
<keyword evidence="3" id="KW-1185">Reference proteome</keyword>
<accession>A0A8K0SBT0</accession>
<sequence length="181" mass="18947">MVSYNLALAIPTLVAVASAAKNTGPFPLFAYGPGIGGLPLFSTGGMFDLKQVFIGNFSHSNSSEAAPIEFSVGNGKWLGSPNTTDVNSGRNATWSNYTFAVPGPSSSSHTVKLVNGTAGDGYVSNFLLYGSFVMLQSDEGFTSLWYASPTEVKDIYTIGWNASAASDDKVPVTLKSTPPSN</sequence>
<gene>
    <name evidence="2" type="ORF">BKA59DRAFT_387689</name>
</gene>